<dbReference type="GO" id="GO:0003677">
    <property type="term" value="F:DNA binding"/>
    <property type="evidence" value="ECO:0007669"/>
    <property type="project" value="UniProtKB-KW"/>
</dbReference>
<dbReference type="Pfam" id="PF04237">
    <property type="entry name" value="YjbR"/>
    <property type="match status" value="1"/>
</dbReference>
<organism evidence="1 2">
    <name type="scientific">Agromyces ramosus</name>
    <dbReference type="NCBI Taxonomy" id="33879"/>
    <lineage>
        <taxon>Bacteria</taxon>
        <taxon>Bacillati</taxon>
        <taxon>Actinomycetota</taxon>
        <taxon>Actinomycetes</taxon>
        <taxon>Micrococcales</taxon>
        <taxon>Microbacteriaceae</taxon>
        <taxon>Agromyces</taxon>
    </lineage>
</organism>
<evidence type="ECO:0000313" key="2">
    <source>
        <dbReference type="Proteomes" id="UP001239083"/>
    </source>
</evidence>
<proteinExistence type="predicted"/>
<accession>A0ABU0R8Y7</accession>
<evidence type="ECO:0000313" key="1">
    <source>
        <dbReference type="EMBL" id="MDQ0894543.1"/>
    </source>
</evidence>
<keyword evidence="2" id="KW-1185">Reference proteome</keyword>
<dbReference type="SUPFAM" id="SSF142906">
    <property type="entry name" value="YjbR-like"/>
    <property type="match status" value="1"/>
</dbReference>
<protein>
    <submittedName>
        <fullName evidence="1">DNA-binding protein (MmcQ/YjbR family)</fullName>
    </submittedName>
</protein>
<reference evidence="1 2" key="1">
    <citation type="submission" date="2023-07" db="EMBL/GenBank/DDBJ databases">
        <title>Comparative genomics of wheat-associated soil bacteria to identify genetic determinants of phenazine resistance.</title>
        <authorList>
            <person name="Mouncey N."/>
        </authorList>
    </citation>
    <scope>NUCLEOTIDE SEQUENCE [LARGE SCALE GENOMIC DNA]</scope>
    <source>
        <strain evidence="1 2">V3I3</strain>
    </source>
</reference>
<comment type="caution">
    <text evidence="1">The sequence shown here is derived from an EMBL/GenBank/DDBJ whole genome shotgun (WGS) entry which is preliminary data.</text>
</comment>
<dbReference type="InterPro" id="IPR038056">
    <property type="entry name" value="YjbR-like_sf"/>
</dbReference>
<dbReference type="Gene3D" id="3.90.1150.30">
    <property type="match status" value="1"/>
</dbReference>
<dbReference type="Proteomes" id="UP001239083">
    <property type="component" value="Unassembled WGS sequence"/>
</dbReference>
<dbReference type="InterPro" id="IPR058532">
    <property type="entry name" value="YjbR/MT2646/Rv2570-like"/>
</dbReference>
<keyword evidence="1" id="KW-0238">DNA-binding</keyword>
<gene>
    <name evidence="1" type="ORF">QFZ26_002098</name>
</gene>
<sequence length="174" mass="19570">MSAGWATDASRLRKLAGVGHPQVVDPAHPLIERVRRICFELPEVVEVEAWGRPTFRAAKPIFVHVAATAENPFSIVVKTDPDEHLALIEDGRFFGVPYYDRARWLGTDLDAPDVDWQLLAELIETSYRQVANVRQRRALDLLRPSRTGEETSVPPVIPAAPPVARRLARSRHVR</sequence>
<name>A0ABU0R8Y7_9MICO</name>
<dbReference type="EMBL" id="JAUSYY010000001">
    <property type="protein sequence ID" value="MDQ0894543.1"/>
    <property type="molecule type" value="Genomic_DNA"/>
</dbReference>